<dbReference type="OrthoDB" id="5538558at2759"/>
<name>W4K162_HETIT</name>
<dbReference type="CDD" id="cd00586">
    <property type="entry name" value="4HBT"/>
    <property type="match status" value="1"/>
</dbReference>
<dbReference type="RefSeq" id="XP_009549114.1">
    <property type="nucleotide sequence ID" value="XM_009550819.1"/>
</dbReference>
<evidence type="ECO:0008006" key="4">
    <source>
        <dbReference type="Google" id="ProtNLM"/>
    </source>
</evidence>
<dbReference type="PANTHER" id="PTHR31793:SF39">
    <property type="entry name" value="THIOESTERASE_THIOL ESTER DEHYDRASE-ISOMERASE"/>
    <property type="match status" value="1"/>
</dbReference>
<dbReference type="Gene3D" id="3.10.129.10">
    <property type="entry name" value="Hotdog Thioesterase"/>
    <property type="match status" value="1"/>
</dbReference>
<reference evidence="2 3" key="1">
    <citation type="journal article" date="2012" name="New Phytol.">
        <title>Insight into trade-off between wood decay and parasitism from the genome of a fungal forest pathogen.</title>
        <authorList>
            <person name="Olson A."/>
            <person name="Aerts A."/>
            <person name="Asiegbu F."/>
            <person name="Belbahri L."/>
            <person name="Bouzid O."/>
            <person name="Broberg A."/>
            <person name="Canback B."/>
            <person name="Coutinho P.M."/>
            <person name="Cullen D."/>
            <person name="Dalman K."/>
            <person name="Deflorio G."/>
            <person name="van Diepen L.T."/>
            <person name="Dunand C."/>
            <person name="Duplessis S."/>
            <person name="Durling M."/>
            <person name="Gonthier P."/>
            <person name="Grimwood J."/>
            <person name="Fossdal C.G."/>
            <person name="Hansson D."/>
            <person name="Henrissat B."/>
            <person name="Hietala A."/>
            <person name="Himmelstrand K."/>
            <person name="Hoffmeister D."/>
            <person name="Hogberg N."/>
            <person name="James T.Y."/>
            <person name="Karlsson M."/>
            <person name="Kohler A."/>
            <person name="Kues U."/>
            <person name="Lee Y.H."/>
            <person name="Lin Y.C."/>
            <person name="Lind M."/>
            <person name="Lindquist E."/>
            <person name="Lombard V."/>
            <person name="Lucas S."/>
            <person name="Lunden K."/>
            <person name="Morin E."/>
            <person name="Murat C."/>
            <person name="Park J."/>
            <person name="Raffaello T."/>
            <person name="Rouze P."/>
            <person name="Salamov A."/>
            <person name="Schmutz J."/>
            <person name="Solheim H."/>
            <person name="Stahlberg J."/>
            <person name="Velez H."/>
            <person name="de Vries R.P."/>
            <person name="Wiebenga A."/>
            <person name="Woodward S."/>
            <person name="Yakovlev I."/>
            <person name="Garbelotto M."/>
            <person name="Martin F."/>
            <person name="Grigoriev I.V."/>
            <person name="Stenlid J."/>
        </authorList>
    </citation>
    <scope>NUCLEOTIDE SEQUENCE [LARGE SCALE GENOMIC DNA]</scope>
    <source>
        <strain evidence="2 3">TC 32-1</strain>
    </source>
</reference>
<evidence type="ECO:0000256" key="1">
    <source>
        <dbReference type="SAM" id="MobiDB-lite"/>
    </source>
</evidence>
<gene>
    <name evidence="2" type="ORF">HETIRDRAFT_172372</name>
</gene>
<dbReference type="InterPro" id="IPR050563">
    <property type="entry name" value="4-hydroxybenzoyl-CoA_TE"/>
</dbReference>
<dbReference type="HOGENOM" id="CLU_078553_0_0_1"/>
<dbReference type="GO" id="GO:0047617">
    <property type="term" value="F:fatty acyl-CoA hydrolase activity"/>
    <property type="evidence" value="ECO:0007669"/>
    <property type="project" value="TreeGrafter"/>
</dbReference>
<dbReference type="PANTHER" id="PTHR31793">
    <property type="entry name" value="4-HYDROXYBENZOYL-COA THIOESTERASE FAMILY MEMBER"/>
    <property type="match status" value="1"/>
</dbReference>
<dbReference type="InParanoid" id="W4K162"/>
<dbReference type="Proteomes" id="UP000030671">
    <property type="component" value="Unassembled WGS sequence"/>
</dbReference>
<feature type="region of interest" description="Disordered" evidence="1">
    <location>
        <begin position="37"/>
        <end position="58"/>
    </location>
</feature>
<organism evidence="2 3">
    <name type="scientific">Heterobasidion irregulare (strain TC 32-1)</name>
    <dbReference type="NCBI Taxonomy" id="747525"/>
    <lineage>
        <taxon>Eukaryota</taxon>
        <taxon>Fungi</taxon>
        <taxon>Dikarya</taxon>
        <taxon>Basidiomycota</taxon>
        <taxon>Agaricomycotina</taxon>
        <taxon>Agaricomycetes</taxon>
        <taxon>Russulales</taxon>
        <taxon>Bondarzewiaceae</taxon>
        <taxon>Heterobasidion</taxon>
        <taxon>Heterobasidion annosum species complex</taxon>
    </lineage>
</organism>
<sequence length="234" mass="26036">MLKASLSPFLSRWSLLKATPRRNSSSIKTLQQAFRDPSSPYHIPLGSKGPSHPDEIPSETLSAAEQGRAKLTAQGFDPTSFWDQPIVWGDHDAFQHVNNVRYVRFFESGRMQWISAIGNALGGPDKAQKMLSAQGVSFILKSIDVKFRRPVRFPDTLLIAHKPAPFVSSSPSSRSSLSPPLERTQFLLHATAYSYAQGSAVADSTSVITWYDYDNLRKCDPGDEAWAPILERMK</sequence>
<dbReference type="eggNOG" id="ENOG502S78C">
    <property type="taxonomic scope" value="Eukaryota"/>
</dbReference>
<dbReference type="EMBL" id="KI925461">
    <property type="protein sequence ID" value="ETW78811.1"/>
    <property type="molecule type" value="Genomic_DNA"/>
</dbReference>
<evidence type="ECO:0000313" key="3">
    <source>
        <dbReference type="Proteomes" id="UP000030671"/>
    </source>
</evidence>
<proteinExistence type="predicted"/>
<dbReference type="InterPro" id="IPR029069">
    <property type="entry name" value="HotDog_dom_sf"/>
</dbReference>
<dbReference type="SUPFAM" id="SSF54637">
    <property type="entry name" value="Thioesterase/thiol ester dehydrase-isomerase"/>
    <property type="match status" value="1"/>
</dbReference>
<dbReference type="KEGG" id="hir:HETIRDRAFT_172372"/>
<accession>W4K162</accession>
<dbReference type="AlphaFoldDB" id="W4K162"/>
<protein>
    <recommendedName>
        <fullName evidence="4">Thioesterase domain-containing protein</fullName>
    </recommendedName>
</protein>
<keyword evidence="3" id="KW-1185">Reference proteome</keyword>
<dbReference type="GeneID" id="20668394"/>
<evidence type="ECO:0000313" key="2">
    <source>
        <dbReference type="EMBL" id="ETW78811.1"/>
    </source>
</evidence>
<dbReference type="Pfam" id="PF13279">
    <property type="entry name" value="4HBT_2"/>
    <property type="match status" value="1"/>
</dbReference>